<keyword evidence="4 6" id="KW-1133">Transmembrane helix</keyword>
<reference evidence="7 8" key="1">
    <citation type="submission" date="2020-07" db="EMBL/GenBank/DDBJ databases">
        <authorList>
            <person name="Feng X."/>
        </authorList>
    </citation>
    <scope>NUCLEOTIDE SEQUENCE [LARGE SCALE GENOMIC DNA]</scope>
    <source>
        <strain evidence="7 8">JCM23202</strain>
    </source>
</reference>
<keyword evidence="5 6" id="KW-0472">Membrane</keyword>
<dbReference type="EMBL" id="JACHVC010000013">
    <property type="protein sequence ID" value="MBC2607903.1"/>
    <property type="molecule type" value="Genomic_DNA"/>
</dbReference>
<dbReference type="PANTHER" id="PTHR43370:SF2">
    <property type="entry name" value="ABC TRANSPORTER PERMEASE PROTEIN"/>
    <property type="match status" value="1"/>
</dbReference>
<dbReference type="Proteomes" id="UP000526501">
    <property type="component" value="Unassembled WGS sequence"/>
</dbReference>
<sequence>MFDSALVLGGLLISAEFWQAAIRSAAPITIAATGEAVTERTGVLNIGIEGMMLMSAFAAVWGSGLTGSAFGGLALAALCGLAISAVHTVVVLALRADQILSGVALNLAALGTSTYLSRLVIGDNPEPVSAFESMEIPLLSKIPFFGTLLFEYNVLIYLLYALTAFTGWFLFRSHLGLRLRAVGENPQAVANAGFSVTRLRASAILFGGLMAGLAGGAYSLGNVRFFTENMTAGVGFVALALVIVARWNPWWLIPVGLIFGGGQALALRGQTVDLAIPFEWLIVMPYILTLVVYFFVSGKKSSAPFMLGQKLD</sequence>
<dbReference type="InterPro" id="IPR001851">
    <property type="entry name" value="ABC_transp_permease"/>
</dbReference>
<dbReference type="GO" id="GO:0022857">
    <property type="term" value="F:transmembrane transporter activity"/>
    <property type="evidence" value="ECO:0007669"/>
    <property type="project" value="InterPro"/>
</dbReference>
<feature type="transmembrane region" description="Helical" evidence="6">
    <location>
        <begin position="99"/>
        <end position="121"/>
    </location>
</feature>
<gene>
    <name evidence="7" type="ORF">H5P27_17750</name>
</gene>
<keyword evidence="3 6" id="KW-0812">Transmembrane</keyword>
<name>A0A7X1BBC7_9BACT</name>
<dbReference type="PANTHER" id="PTHR43370">
    <property type="entry name" value="SUGAR ABC TRANSPORTER INTEGRAL MEMBRANE PROTEIN-RELATED"/>
    <property type="match status" value="1"/>
</dbReference>
<evidence type="ECO:0000256" key="1">
    <source>
        <dbReference type="ARBA" id="ARBA00004651"/>
    </source>
</evidence>
<comment type="subcellular location">
    <subcellularLocation>
        <location evidence="1">Cell membrane</location>
        <topology evidence="1">Multi-pass membrane protein</topology>
    </subcellularLocation>
</comment>
<feature type="transmembrane region" description="Helical" evidence="6">
    <location>
        <begin position="142"/>
        <end position="171"/>
    </location>
</feature>
<feature type="transmembrane region" description="Helical" evidence="6">
    <location>
        <begin position="199"/>
        <end position="218"/>
    </location>
</feature>
<organism evidence="7 8">
    <name type="scientific">Pelagicoccus albus</name>
    <dbReference type="NCBI Taxonomy" id="415222"/>
    <lineage>
        <taxon>Bacteria</taxon>
        <taxon>Pseudomonadati</taxon>
        <taxon>Verrucomicrobiota</taxon>
        <taxon>Opitutia</taxon>
        <taxon>Puniceicoccales</taxon>
        <taxon>Pelagicoccaceae</taxon>
        <taxon>Pelagicoccus</taxon>
    </lineage>
</organism>
<evidence type="ECO:0000256" key="3">
    <source>
        <dbReference type="ARBA" id="ARBA00022692"/>
    </source>
</evidence>
<evidence type="ECO:0000256" key="5">
    <source>
        <dbReference type="ARBA" id="ARBA00023136"/>
    </source>
</evidence>
<feature type="transmembrane region" description="Helical" evidence="6">
    <location>
        <begin position="73"/>
        <end position="93"/>
    </location>
</feature>
<feature type="transmembrane region" description="Helical" evidence="6">
    <location>
        <begin position="250"/>
        <end position="267"/>
    </location>
</feature>
<dbReference type="Pfam" id="PF02653">
    <property type="entry name" value="BPD_transp_2"/>
    <property type="match status" value="1"/>
</dbReference>
<feature type="transmembrane region" description="Helical" evidence="6">
    <location>
        <begin position="274"/>
        <end position="296"/>
    </location>
</feature>
<evidence type="ECO:0000313" key="7">
    <source>
        <dbReference type="EMBL" id="MBC2607903.1"/>
    </source>
</evidence>
<feature type="transmembrane region" description="Helical" evidence="6">
    <location>
        <begin position="41"/>
        <end position="61"/>
    </location>
</feature>
<evidence type="ECO:0000313" key="8">
    <source>
        <dbReference type="Proteomes" id="UP000526501"/>
    </source>
</evidence>
<dbReference type="CDD" id="cd06580">
    <property type="entry name" value="TM_PBP1_transp_TpRbsC_like"/>
    <property type="match status" value="1"/>
</dbReference>
<keyword evidence="2" id="KW-1003">Cell membrane</keyword>
<dbReference type="AlphaFoldDB" id="A0A7X1BBC7"/>
<keyword evidence="8" id="KW-1185">Reference proteome</keyword>
<feature type="transmembrane region" description="Helical" evidence="6">
    <location>
        <begin position="225"/>
        <end position="244"/>
    </location>
</feature>
<evidence type="ECO:0000256" key="2">
    <source>
        <dbReference type="ARBA" id="ARBA00022475"/>
    </source>
</evidence>
<dbReference type="RefSeq" id="WP_185661766.1">
    <property type="nucleotide sequence ID" value="NZ_CAWPOO010000013.1"/>
</dbReference>
<evidence type="ECO:0000256" key="4">
    <source>
        <dbReference type="ARBA" id="ARBA00022989"/>
    </source>
</evidence>
<comment type="caution">
    <text evidence="7">The sequence shown here is derived from an EMBL/GenBank/DDBJ whole genome shotgun (WGS) entry which is preliminary data.</text>
</comment>
<evidence type="ECO:0000256" key="6">
    <source>
        <dbReference type="SAM" id="Phobius"/>
    </source>
</evidence>
<accession>A0A7X1BBC7</accession>
<protein>
    <submittedName>
        <fullName evidence="7">ABC transporter permease</fullName>
    </submittedName>
</protein>
<proteinExistence type="predicted"/>
<dbReference type="GO" id="GO:0005886">
    <property type="term" value="C:plasma membrane"/>
    <property type="evidence" value="ECO:0007669"/>
    <property type="project" value="UniProtKB-SubCell"/>
</dbReference>